<evidence type="ECO:0000256" key="7">
    <source>
        <dbReference type="ARBA" id="ARBA00022777"/>
    </source>
</evidence>
<dbReference type="SUPFAM" id="SSF47384">
    <property type="entry name" value="Homodimeric domain of signal transducing histidine kinase"/>
    <property type="match status" value="1"/>
</dbReference>
<evidence type="ECO:0000256" key="1">
    <source>
        <dbReference type="ARBA" id="ARBA00000085"/>
    </source>
</evidence>
<dbReference type="RefSeq" id="WP_253766732.1">
    <property type="nucleotide sequence ID" value="NZ_JAMTCK010000001.1"/>
</dbReference>
<accession>A0AAE3KEV3</accession>
<evidence type="ECO:0000256" key="5">
    <source>
        <dbReference type="ARBA" id="ARBA00022679"/>
    </source>
</evidence>
<dbReference type="CDD" id="cd00075">
    <property type="entry name" value="HATPase"/>
    <property type="match status" value="1"/>
</dbReference>
<comment type="caution">
    <text evidence="15">The sequence shown here is derived from an EMBL/GenBank/DDBJ whole genome shotgun (WGS) entry which is preliminary data.</text>
</comment>
<feature type="domain" description="HAMP" evidence="14">
    <location>
        <begin position="184"/>
        <end position="237"/>
    </location>
</feature>
<evidence type="ECO:0000256" key="12">
    <source>
        <dbReference type="SAM" id="SignalP"/>
    </source>
</evidence>
<reference evidence="15" key="1">
    <citation type="submission" date="2022-06" db="EMBL/GenBank/DDBJ databases">
        <title>Genomic Encyclopedia of Archaeal and Bacterial Type Strains, Phase II (KMG-II): from individual species to whole genera.</title>
        <authorList>
            <person name="Goeker M."/>
        </authorList>
    </citation>
    <scope>NUCLEOTIDE SEQUENCE</scope>
    <source>
        <strain evidence="15">DSM 43935</strain>
    </source>
</reference>
<evidence type="ECO:0000259" key="14">
    <source>
        <dbReference type="PROSITE" id="PS50885"/>
    </source>
</evidence>
<name>A0AAE3KEV3_9PSEU</name>
<evidence type="ECO:0000256" key="11">
    <source>
        <dbReference type="SAM" id="Phobius"/>
    </source>
</evidence>
<protein>
    <recommendedName>
        <fullName evidence="3">histidine kinase</fullName>
        <ecNumber evidence="3">2.7.13.3</ecNumber>
    </recommendedName>
</protein>
<dbReference type="Gene3D" id="3.30.565.10">
    <property type="entry name" value="Histidine kinase-like ATPase, C-terminal domain"/>
    <property type="match status" value="1"/>
</dbReference>
<dbReference type="SUPFAM" id="SSF55874">
    <property type="entry name" value="ATPase domain of HSP90 chaperone/DNA topoisomerase II/histidine kinase"/>
    <property type="match status" value="1"/>
</dbReference>
<sequence>MRARLLVVLLVFSVSAVAAFALPLLSSTAAERTQRLVIDRTADLDRFAVLAQQATATGDTSQLAAEVTAYTQLYGEPVVVVDAQRRPVVQTGGLRADDPALGPRVDAALRNQAAQPVPTLRPWSTEDVLLARPVGTGTRVAGAVVLRASVRAAAADVATRWTLVLVGALLAAAGCALLAVVVARWVLRPLAELERGVLAVAAGHRHARVPGRRGPREVRALATSFNRMSQAVAESADQQRRLVADASHQLRNPLAALRLRMDTLAGQVGEAGQRTYRSTAAELDRLESVLDGLLALASAESTATSLAAGGRPAETCDPLGVLLDRLDAWRPAAERAGVRLCGPAEAGGAPVLVACAESDLAQVVDVLLDNAVKYAGRGAEVRLDRGVDRTAGLASVVVADTGPGLTEPELRAATTRFWRADRHRGARGSGLGLAIADQLVRARGGRLVLARAHPHGLLARVELPLADEPPAGGTPADEPLGAPA</sequence>
<comment type="catalytic activity">
    <reaction evidence="1">
        <text>ATP + protein L-histidine = ADP + protein N-phospho-L-histidine.</text>
        <dbReference type="EC" id="2.7.13.3"/>
    </reaction>
</comment>
<evidence type="ECO:0000313" key="15">
    <source>
        <dbReference type="EMBL" id="MCP2163789.1"/>
    </source>
</evidence>
<proteinExistence type="predicted"/>
<feature type="domain" description="Histidine kinase" evidence="13">
    <location>
        <begin position="245"/>
        <end position="467"/>
    </location>
</feature>
<evidence type="ECO:0000259" key="13">
    <source>
        <dbReference type="PROSITE" id="PS50109"/>
    </source>
</evidence>
<dbReference type="CDD" id="cd06225">
    <property type="entry name" value="HAMP"/>
    <property type="match status" value="1"/>
</dbReference>
<dbReference type="InterPro" id="IPR036097">
    <property type="entry name" value="HisK_dim/P_sf"/>
</dbReference>
<evidence type="ECO:0000256" key="10">
    <source>
        <dbReference type="ARBA" id="ARBA00023136"/>
    </source>
</evidence>
<dbReference type="Gene3D" id="1.10.287.130">
    <property type="match status" value="1"/>
</dbReference>
<organism evidence="15 16">
    <name type="scientific">Goodfellowiella coeruleoviolacea</name>
    <dbReference type="NCBI Taxonomy" id="334858"/>
    <lineage>
        <taxon>Bacteria</taxon>
        <taxon>Bacillati</taxon>
        <taxon>Actinomycetota</taxon>
        <taxon>Actinomycetes</taxon>
        <taxon>Pseudonocardiales</taxon>
        <taxon>Pseudonocardiaceae</taxon>
        <taxon>Goodfellowiella</taxon>
    </lineage>
</organism>
<dbReference type="InterPro" id="IPR050428">
    <property type="entry name" value="TCS_sensor_his_kinase"/>
</dbReference>
<dbReference type="InterPro" id="IPR003594">
    <property type="entry name" value="HATPase_dom"/>
</dbReference>
<evidence type="ECO:0000313" key="16">
    <source>
        <dbReference type="Proteomes" id="UP001206128"/>
    </source>
</evidence>
<dbReference type="PRINTS" id="PR00344">
    <property type="entry name" value="BCTRLSENSOR"/>
</dbReference>
<dbReference type="InterPro" id="IPR003660">
    <property type="entry name" value="HAMP_dom"/>
</dbReference>
<dbReference type="PANTHER" id="PTHR45436">
    <property type="entry name" value="SENSOR HISTIDINE KINASE YKOH"/>
    <property type="match status" value="1"/>
</dbReference>
<dbReference type="PROSITE" id="PS50885">
    <property type="entry name" value="HAMP"/>
    <property type="match status" value="1"/>
</dbReference>
<dbReference type="Gene3D" id="6.10.340.10">
    <property type="match status" value="1"/>
</dbReference>
<evidence type="ECO:0000256" key="3">
    <source>
        <dbReference type="ARBA" id="ARBA00012438"/>
    </source>
</evidence>
<dbReference type="PANTHER" id="PTHR45436:SF5">
    <property type="entry name" value="SENSOR HISTIDINE KINASE TRCS"/>
    <property type="match status" value="1"/>
</dbReference>
<keyword evidence="10 11" id="KW-0472">Membrane</keyword>
<keyword evidence="16" id="KW-1185">Reference proteome</keyword>
<dbReference type="Pfam" id="PF00512">
    <property type="entry name" value="HisKA"/>
    <property type="match status" value="1"/>
</dbReference>
<dbReference type="Pfam" id="PF00672">
    <property type="entry name" value="HAMP"/>
    <property type="match status" value="1"/>
</dbReference>
<feature type="signal peptide" evidence="12">
    <location>
        <begin position="1"/>
        <end position="18"/>
    </location>
</feature>
<dbReference type="SMART" id="SM00304">
    <property type="entry name" value="HAMP"/>
    <property type="match status" value="1"/>
</dbReference>
<evidence type="ECO:0000256" key="9">
    <source>
        <dbReference type="ARBA" id="ARBA00023012"/>
    </source>
</evidence>
<evidence type="ECO:0000256" key="6">
    <source>
        <dbReference type="ARBA" id="ARBA00022692"/>
    </source>
</evidence>
<dbReference type="InterPro" id="IPR003661">
    <property type="entry name" value="HisK_dim/P_dom"/>
</dbReference>
<dbReference type="InterPro" id="IPR004358">
    <property type="entry name" value="Sig_transdc_His_kin-like_C"/>
</dbReference>
<keyword evidence="4" id="KW-0597">Phosphoprotein</keyword>
<dbReference type="AlphaFoldDB" id="A0AAE3KEV3"/>
<evidence type="ECO:0000256" key="4">
    <source>
        <dbReference type="ARBA" id="ARBA00022553"/>
    </source>
</evidence>
<dbReference type="Pfam" id="PF02518">
    <property type="entry name" value="HATPase_c"/>
    <property type="match status" value="1"/>
</dbReference>
<dbReference type="GO" id="GO:0000155">
    <property type="term" value="F:phosphorelay sensor kinase activity"/>
    <property type="evidence" value="ECO:0007669"/>
    <property type="project" value="InterPro"/>
</dbReference>
<comment type="subcellular location">
    <subcellularLocation>
        <location evidence="2">Cell membrane</location>
    </subcellularLocation>
</comment>
<dbReference type="EC" id="2.7.13.3" evidence="3"/>
<dbReference type="EMBL" id="JAMTCK010000001">
    <property type="protein sequence ID" value="MCP2163789.1"/>
    <property type="molecule type" value="Genomic_DNA"/>
</dbReference>
<dbReference type="InterPro" id="IPR036890">
    <property type="entry name" value="HATPase_C_sf"/>
</dbReference>
<dbReference type="SUPFAM" id="SSF158472">
    <property type="entry name" value="HAMP domain-like"/>
    <property type="match status" value="1"/>
</dbReference>
<feature type="transmembrane region" description="Helical" evidence="11">
    <location>
        <begin position="161"/>
        <end position="187"/>
    </location>
</feature>
<gene>
    <name evidence="15" type="ORF">LX83_000629</name>
</gene>
<dbReference type="PROSITE" id="PS50109">
    <property type="entry name" value="HIS_KIN"/>
    <property type="match status" value="1"/>
</dbReference>
<dbReference type="SMART" id="SM00387">
    <property type="entry name" value="HATPase_c"/>
    <property type="match status" value="1"/>
</dbReference>
<keyword evidence="7 15" id="KW-0418">Kinase</keyword>
<evidence type="ECO:0000256" key="8">
    <source>
        <dbReference type="ARBA" id="ARBA00022989"/>
    </source>
</evidence>
<dbReference type="GO" id="GO:0005886">
    <property type="term" value="C:plasma membrane"/>
    <property type="evidence" value="ECO:0007669"/>
    <property type="project" value="UniProtKB-SubCell"/>
</dbReference>
<feature type="chain" id="PRO_5042241850" description="histidine kinase" evidence="12">
    <location>
        <begin position="19"/>
        <end position="484"/>
    </location>
</feature>
<keyword evidence="9" id="KW-0902">Two-component regulatory system</keyword>
<keyword evidence="5" id="KW-0808">Transferase</keyword>
<keyword evidence="12" id="KW-0732">Signal</keyword>
<dbReference type="SMART" id="SM00388">
    <property type="entry name" value="HisKA"/>
    <property type="match status" value="1"/>
</dbReference>
<keyword evidence="8 11" id="KW-1133">Transmembrane helix</keyword>
<dbReference type="Proteomes" id="UP001206128">
    <property type="component" value="Unassembled WGS sequence"/>
</dbReference>
<dbReference type="InterPro" id="IPR005467">
    <property type="entry name" value="His_kinase_dom"/>
</dbReference>
<evidence type="ECO:0000256" key="2">
    <source>
        <dbReference type="ARBA" id="ARBA00004236"/>
    </source>
</evidence>
<keyword evidence="6 11" id="KW-0812">Transmembrane</keyword>
<dbReference type="CDD" id="cd00082">
    <property type="entry name" value="HisKA"/>
    <property type="match status" value="1"/>
</dbReference>